<dbReference type="Gene3D" id="3.40.50.150">
    <property type="entry name" value="Vaccinia Virus protein VP39"/>
    <property type="match status" value="2"/>
</dbReference>
<dbReference type="Pfam" id="PF02086">
    <property type="entry name" value="MethyltransfD12"/>
    <property type="match status" value="1"/>
</dbReference>
<dbReference type="GO" id="GO:0043565">
    <property type="term" value="F:sequence-specific DNA binding"/>
    <property type="evidence" value="ECO:0007669"/>
    <property type="project" value="TreeGrafter"/>
</dbReference>
<keyword evidence="3" id="KW-0949">S-adenosyl-L-methionine</keyword>
<dbReference type="PANTHER" id="PTHR30481">
    <property type="entry name" value="DNA ADENINE METHYLASE"/>
    <property type="match status" value="1"/>
</dbReference>
<comment type="caution">
    <text evidence="4">The sequence shown here is derived from an EMBL/GenBank/DDBJ whole genome shotgun (WGS) entry which is preliminary data.</text>
</comment>
<evidence type="ECO:0000256" key="3">
    <source>
        <dbReference type="ARBA" id="ARBA00022691"/>
    </source>
</evidence>
<dbReference type="InterPro" id="IPR029063">
    <property type="entry name" value="SAM-dependent_MTases_sf"/>
</dbReference>
<dbReference type="InterPro" id="IPR012263">
    <property type="entry name" value="M_m6A_EcoRV"/>
</dbReference>
<name>A0A7C3V4F2_9BACT</name>
<protein>
    <submittedName>
        <fullName evidence="4">DNA adenine methylase</fullName>
    </submittedName>
</protein>
<evidence type="ECO:0000313" key="4">
    <source>
        <dbReference type="EMBL" id="HGF33694.1"/>
    </source>
</evidence>
<dbReference type="PIRSF" id="PIRSF000398">
    <property type="entry name" value="M_m6A_EcoRV"/>
    <property type="match status" value="1"/>
</dbReference>
<keyword evidence="2" id="KW-0808">Transferase</keyword>
<gene>
    <name evidence="4" type="ORF">ENW96_04790</name>
</gene>
<dbReference type="EMBL" id="DTMF01000128">
    <property type="protein sequence ID" value="HGF33694.1"/>
    <property type="molecule type" value="Genomic_DNA"/>
</dbReference>
<accession>A0A7C3V4F2</accession>
<dbReference type="PRINTS" id="PR00505">
    <property type="entry name" value="D12N6MTFRASE"/>
</dbReference>
<evidence type="ECO:0000256" key="2">
    <source>
        <dbReference type="ARBA" id="ARBA00022679"/>
    </source>
</evidence>
<dbReference type="GO" id="GO:0032259">
    <property type="term" value="P:methylation"/>
    <property type="evidence" value="ECO:0007669"/>
    <property type="project" value="UniProtKB-KW"/>
</dbReference>
<dbReference type="GO" id="GO:0009007">
    <property type="term" value="F:site-specific DNA-methyltransferase (adenine-specific) activity"/>
    <property type="evidence" value="ECO:0007669"/>
    <property type="project" value="UniProtKB-EC"/>
</dbReference>
<evidence type="ECO:0000256" key="1">
    <source>
        <dbReference type="ARBA" id="ARBA00022603"/>
    </source>
</evidence>
<keyword evidence="1 4" id="KW-0489">Methyltransferase</keyword>
<organism evidence="4">
    <name type="scientific">Desulfobacca acetoxidans</name>
    <dbReference type="NCBI Taxonomy" id="60893"/>
    <lineage>
        <taxon>Bacteria</taxon>
        <taxon>Pseudomonadati</taxon>
        <taxon>Thermodesulfobacteriota</taxon>
        <taxon>Desulfobaccia</taxon>
        <taxon>Desulfobaccales</taxon>
        <taxon>Desulfobaccaceae</taxon>
        <taxon>Desulfobacca</taxon>
    </lineage>
</organism>
<dbReference type="AlphaFoldDB" id="A0A7C3V4F2"/>
<dbReference type="GO" id="GO:0009307">
    <property type="term" value="P:DNA restriction-modification system"/>
    <property type="evidence" value="ECO:0007669"/>
    <property type="project" value="InterPro"/>
</dbReference>
<dbReference type="GO" id="GO:1904047">
    <property type="term" value="F:S-adenosyl-L-methionine binding"/>
    <property type="evidence" value="ECO:0007669"/>
    <property type="project" value="TreeGrafter"/>
</dbReference>
<dbReference type="SUPFAM" id="SSF53335">
    <property type="entry name" value="S-adenosyl-L-methionine-dependent methyltransferases"/>
    <property type="match status" value="1"/>
</dbReference>
<dbReference type="PANTHER" id="PTHR30481:SF4">
    <property type="entry name" value="SITE-SPECIFIC DNA-METHYLTRANSFERASE (ADENINE-SPECIFIC)"/>
    <property type="match status" value="1"/>
</dbReference>
<sequence>MNSQLRSPIAYFGGKSAMVGKLLPLFPPHKYYCEPFFGGGSLFFAKQPSLIETINDRDSEVVNFFRVLRDENKFSEFYRRVNLIPYAREEYDYFRQYSSTDPIERAVAFFVVHRLSFSGLGKYGSFSFSRTRTNRGMAAAVSKYLSAIDRLPEISARLKQAQIENLDFEQCMKNVDSPDTFFFCDPPYLPKTRRSGRYNSEMTEDGHKRFLELCIRLSGKILICGYPNDLYDETLKSWTTKEWQTVCYAAARTRQTGILGKGAALKMQPRIEKVWFNYNLDYQFQVV</sequence>
<dbReference type="GO" id="GO:0006298">
    <property type="term" value="P:mismatch repair"/>
    <property type="evidence" value="ECO:0007669"/>
    <property type="project" value="TreeGrafter"/>
</dbReference>
<proteinExistence type="predicted"/>
<dbReference type="InterPro" id="IPR012327">
    <property type="entry name" value="MeTrfase_D12"/>
</dbReference>
<reference evidence="4" key="1">
    <citation type="journal article" date="2020" name="mSystems">
        <title>Genome- and Community-Level Interaction Insights into Carbon Utilization and Element Cycling Functions of Hydrothermarchaeota in Hydrothermal Sediment.</title>
        <authorList>
            <person name="Zhou Z."/>
            <person name="Liu Y."/>
            <person name="Xu W."/>
            <person name="Pan J."/>
            <person name="Luo Z.H."/>
            <person name="Li M."/>
        </authorList>
    </citation>
    <scope>NUCLEOTIDE SEQUENCE [LARGE SCALE GENOMIC DNA]</scope>
    <source>
        <strain evidence="4">SpSt-897</strain>
    </source>
</reference>